<evidence type="ECO:0000313" key="2">
    <source>
        <dbReference type="Proteomes" id="UP001341840"/>
    </source>
</evidence>
<dbReference type="Proteomes" id="UP001341840">
    <property type="component" value="Unassembled WGS sequence"/>
</dbReference>
<sequence length="119" mass="13238">MEVVAFAFCSPCLCPTLLNHLGSCSSLVVAPFSVCAPSPTKILKTGLESDRKRSLFSVQLRHKSRKRLRTGRKPGDWTEPEAAKKLQQRRRGEAAARCTIPPFSLVHSLSLHKILRLKS</sequence>
<dbReference type="EMBL" id="JASCZI010000650">
    <property type="protein sequence ID" value="MED6112836.1"/>
    <property type="molecule type" value="Genomic_DNA"/>
</dbReference>
<reference evidence="1 2" key="1">
    <citation type="journal article" date="2023" name="Plants (Basel)">
        <title>Bridging the Gap: Combining Genomics and Transcriptomics Approaches to Understand Stylosanthes scabra, an Orphan Legume from the Brazilian Caatinga.</title>
        <authorList>
            <person name="Ferreira-Neto J.R.C."/>
            <person name="da Silva M.D."/>
            <person name="Binneck E."/>
            <person name="de Melo N.F."/>
            <person name="da Silva R.H."/>
            <person name="de Melo A.L.T.M."/>
            <person name="Pandolfi V."/>
            <person name="Bustamante F.O."/>
            <person name="Brasileiro-Vidal A.C."/>
            <person name="Benko-Iseppon A.M."/>
        </authorList>
    </citation>
    <scope>NUCLEOTIDE SEQUENCE [LARGE SCALE GENOMIC DNA]</scope>
    <source>
        <tissue evidence="1">Leaves</tissue>
    </source>
</reference>
<keyword evidence="2" id="KW-1185">Reference proteome</keyword>
<gene>
    <name evidence="1" type="ORF">PIB30_065325</name>
</gene>
<organism evidence="1 2">
    <name type="scientific">Stylosanthes scabra</name>
    <dbReference type="NCBI Taxonomy" id="79078"/>
    <lineage>
        <taxon>Eukaryota</taxon>
        <taxon>Viridiplantae</taxon>
        <taxon>Streptophyta</taxon>
        <taxon>Embryophyta</taxon>
        <taxon>Tracheophyta</taxon>
        <taxon>Spermatophyta</taxon>
        <taxon>Magnoliopsida</taxon>
        <taxon>eudicotyledons</taxon>
        <taxon>Gunneridae</taxon>
        <taxon>Pentapetalae</taxon>
        <taxon>rosids</taxon>
        <taxon>fabids</taxon>
        <taxon>Fabales</taxon>
        <taxon>Fabaceae</taxon>
        <taxon>Papilionoideae</taxon>
        <taxon>50 kb inversion clade</taxon>
        <taxon>dalbergioids sensu lato</taxon>
        <taxon>Dalbergieae</taxon>
        <taxon>Pterocarpus clade</taxon>
        <taxon>Stylosanthes</taxon>
    </lineage>
</organism>
<protein>
    <submittedName>
        <fullName evidence="1">Uncharacterized protein</fullName>
    </submittedName>
</protein>
<accession>A0ABU6QN35</accession>
<name>A0ABU6QN35_9FABA</name>
<evidence type="ECO:0000313" key="1">
    <source>
        <dbReference type="EMBL" id="MED6112836.1"/>
    </source>
</evidence>
<proteinExistence type="predicted"/>
<comment type="caution">
    <text evidence="1">The sequence shown here is derived from an EMBL/GenBank/DDBJ whole genome shotgun (WGS) entry which is preliminary data.</text>
</comment>